<gene>
    <name evidence="1" type="ORF">CEN44_29130</name>
</gene>
<evidence type="ECO:0000313" key="2">
    <source>
        <dbReference type="Proteomes" id="UP000235036"/>
    </source>
</evidence>
<organism evidence="1 2">
    <name type="scientific">Fischerella muscicola CCMEE 5323</name>
    <dbReference type="NCBI Taxonomy" id="2019572"/>
    <lineage>
        <taxon>Bacteria</taxon>
        <taxon>Bacillati</taxon>
        <taxon>Cyanobacteriota</taxon>
        <taxon>Cyanophyceae</taxon>
        <taxon>Nostocales</taxon>
        <taxon>Hapalosiphonaceae</taxon>
        <taxon>Fischerella</taxon>
    </lineage>
</organism>
<reference evidence="1 2" key="1">
    <citation type="submission" date="2017-08" db="EMBL/GenBank/DDBJ databases">
        <title>Genomes of Fischerella (Mastigocladus) sp. strains.</title>
        <authorList>
            <person name="Miller S.R."/>
        </authorList>
    </citation>
    <scope>NUCLEOTIDE SEQUENCE [LARGE SCALE GENOMIC DNA]</scope>
    <source>
        <strain evidence="1 2">CCMEE 5323</strain>
    </source>
</reference>
<comment type="caution">
    <text evidence="1">The sequence shown here is derived from an EMBL/GenBank/DDBJ whole genome shotgun (WGS) entry which is preliminary data.</text>
</comment>
<protein>
    <submittedName>
        <fullName evidence="1">Uncharacterized protein</fullName>
    </submittedName>
</protein>
<evidence type="ECO:0000313" key="1">
    <source>
        <dbReference type="EMBL" id="PLZ80874.1"/>
    </source>
</evidence>
<dbReference type="EMBL" id="NRQW01000737">
    <property type="protein sequence ID" value="PLZ80874.1"/>
    <property type="molecule type" value="Genomic_DNA"/>
</dbReference>
<dbReference type="Proteomes" id="UP000235036">
    <property type="component" value="Unassembled WGS sequence"/>
</dbReference>
<dbReference type="AlphaFoldDB" id="A0A2N6JU87"/>
<keyword evidence="2" id="KW-1185">Reference proteome</keyword>
<accession>A0A2N6JU87</accession>
<proteinExistence type="predicted"/>
<name>A0A2N6JU87_FISMU</name>
<sequence length="59" mass="6856">MVEFMAVKLQNLPQSTQQLLQLAACIGNQFDLKTLAVIFEQSDIEIKGIWWVFCIWKIN</sequence>